<proteinExistence type="predicted"/>
<dbReference type="RefSeq" id="WP_002707287.1">
    <property type="nucleotide sequence ID" value="NZ_JH651384.1"/>
</dbReference>
<keyword evidence="3" id="KW-1185">Reference proteome</keyword>
<sequence length="90" mass="10044">MDNTQPIRIHRASQPRIRQVQAIQRRFALYLAGKTQRDIAAELNISFPAVSQAINGYSTSRPVAEKLAEITGKPLHELWPDGRYDSGDAA</sequence>
<name>A0A656HAS0_THINJ</name>
<organism evidence="2 3">
    <name type="scientific">Thiothrix nivea (strain ATCC 35100 / DSM 5205 / JP2)</name>
    <dbReference type="NCBI Taxonomy" id="870187"/>
    <lineage>
        <taxon>Bacteria</taxon>
        <taxon>Pseudomonadati</taxon>
        <taxon>Pseudomonadota</taxon>
        <taxon>Gammaproteobacteria</taxon>
        <taxon>Thiotrichales</taxon>
        <taxon>Thiotrichaceae</taxon>
        <taxon>Thiothrix</taxon>
    </lineage>
</organism>
<dbReference type="InterPro" id="IPR010982">
    <property type="entry name" value="Lambda_DNA-bd_dom_sf"/>
</dbReference>
<reference evidence="3" key="1">
    <citation type="journal article" date="2011" name="Stand. Genomic Sci.">
        <title>Genome sequence of the filamentous, gliding Thiothrix nivea neotype strain (JP2(T)).</title>
        <authorList>
            <person name="Lapidus A."/>
            <person name="Nolan M."/>
            <person name="Lucas S."/>
            <person name="Glavina Del Rio T."/>
            <person name="Tice H."/>
            <person name="Cheng J.F."/>
            <person name="Tapia R."/>
            <person name="Han C."/>
            <person name="Goodwin L."/>
            <person name="Pitluck S."/>
            <person name="Liolios K."/>
            <person name="Pagani I."/>
            <person name="Ivanova N."/>
            <person name="Huntemann M."/>
            <person name="Mavromatis K."/>
            <person name="Mikhailova N."/>
            <person name="Pati A."/>
            <person name="Chen A."/>
            <person name="Palaniappan K."/>
            <person name="Land M."/>
            <person name="Brambilla E.M."/>
            <person name="Rohde M."/>
            <person name="Abt B."/>
            <person name="Verbarg S."/>
            <person name="Goker M."/>
            <person name="Bristow J."/>
            <person name="Eisen J.A."/>
            <person name="Markowitz V."/>
            <person name="Hugenholtz P."/>
            <person name="Kyrpides N.C."/>
            <person name="Klenk H.P."/>
            <person name="Woyke T."/>
        </authorList>
    </citation>
    <scope>NUCLEOTIDE SEQUENCE [LARGE SCALE GENOMIC DNA]</scope>
    <source>
        <strain evidence="3">ATCC 35100 / DSM 5205 / JP2</strain>
    </source>
</reference>
<dbReference type="PROSITE" id="PS50943">
    <property type="entry name" value="HTH_CROC1"/>
    <property type="match status" value="1"/>
</dbReference>
<protein>
    <submittedName>
        <fullName evidence="2">Helix-turn-helix domain protein</fullName>
    </submittedName>
</protein>
<accession>A0A656HAS0</accession>
<feature type="domain" description="HTH cro/C1-type" evidence="1">
    <location>
        <begin position="32"/>
        <end position="78"/>
    </location>
</feature>
<evidence type="ECO:0000313" key="2">
    <source>
        <dbReference type="EMBL" id="EIJ33333.1"/>
    </source>
</evidence>
<dbReference type="Gene3D" id="1.10.260.40">
    <property type="entry name" value="lambda repressor-like DNA-binding domains"/>
    <property type="match status" value="1"/>
</dbReference>
<evidence type="ECO:0000259" key="1">
    <source>
        <dbReference type="PROSITE" id="PS50943"/>
    </source>
</evidence>
<gene>
    <name evidence="2" type="ORF">Thini_0696</name>
</gene>
<dbReference type="EMBL" id="JH651384">
    <property type="protein sequence ID" value="EIJ33333.1"/>
    <property type="molecule type" value="Genomic_DNA"/>
</dbReference>
<dbReference type="SUPFAM" id="SSF47413">
    <property type="entry name" value="lambda repressor-like DNA-binding domains"/>
    <property type="match status" value="1"/>
</dbReference>
<dbReference type="InterPro" id="IPR001387">
    <property type="entry name" value="Cro/C1-type_HTH"/>
</dbReference>
<evidence type="ECO:0000313" key="3">
    <source>
        <dbReference type="Proteomes" id="UP000005317"/>
    </source>
</evidence>
<dbReference type="GO" id="GO:0003677">
    <property type="term" value="F:DNA binding"/>
    <property type="evidence" value="ECO:0007669"/>
    <property type="project" value="InterPro"/>
</dbReference>
<dbReference type="Pfam" id="PF01381">
    <property type="entry name" value="HTH_3"/>
    <property type="match status" value="1"/>
</dbReference>
<dbReference type="Proteomes" id="UP000005317">
    <property type="component" value="Unassembled WGS sequence"/>
</dbReference>
<dbReference type="OrthoDB" id="531446at2"/>
<dbReference type="SMART" id="SM00530">
    <property type="entry name" value="HTH_XRE"/>
    <property type="match status" value="1"/>
</dbReference>
<dbReference type="AlphaFoldDB" id="A0A656HAS0"/>